<name>A0A382XLM7_9ZZZZ</name>
<evidence type="ECO:0000313" key="2">
    <source>
        <dbReference type="EMBL" id="SVD71729.1"/>
    </source>
</evidence>
<dbReference type="AlphaFoldDB" id="A0A382XLM7"/>
<keyword evidence="1" id="KW-1133">Transmembrane helix</keyword>
<protein>
    <submittedName>
        <fullName evidence="2">Uncharacterized protein</fullName>
    </submittedName>
</protein>
<keyword evidence="1" id="KW-0812">Transmembrane</keyword>
<keyword evidence="1" id="KW-0472">Membrane</keyword>
<feature type="transmembrane region" description="Helical" evidence="1">
    <location>
        <begin position="6"/>
        <end position="27"/>
    </location>
</feature>
<reference evidence="2" key="1">
    <citation type="submission" date="2018-05" db="EMBL/GenBank/DDBJ databases">
        <authorList>
            <person name="Lanie J.A."/>
            <person name="Ng W.-L."/>
            <person name="Kazmierczak K.M."/>
            <person name="Andrzejewski T.M."/>
            <person name="Davidsen T.M."/>
            <person name="Wayne K.J."/>
            <person name="Tettelin H."/>
            <person name="Glass J.I."/>
            <person name="Rusch D."/>
            <person name="Podicherti R."/>
            <person name="Tsui H.-C.T."/>
            <person name="Winkler M.E."/>
        </authorList>
    </citation>
    <scope>NUCLEOTIDE SEQUENCE</scope>
</reference>
<accession>A0A382XLM7</accession>
<gene>
    <name evidence="2" type="ORF">METZ01_LOCUS424583</name>
</gene>
<organism evidence="2">
    <name type="scientific">marine metagenome</name>
    <dbReference type="NCBI Taxonomy" id="408172"/>
    <lineage>
        <taxon>unclassified sequences</taxon>
        <taxon>metagenomes</taxon>
        <taxon>ecological metagenomes</taxon>
    </lineage>
</organism>
<feature type="non-terminal residue" evidence="2">
    <location>
        <position position="49"/>
    </location>
</feature>
<dbReference type="EMBL" id="UINC01168615">
    <property type="protein sequence ID" value="SVD71729.1"/>
    <property type="molecule type" value="Genomic_DNA"/>
</dbReference>
<proteinExistence type="predicted"/>
<evidence type="ECO:0000256" key="1">
    <source>
        <dbReference type="SAM" id="Phobius"/>
    </source>
</evidence>
<sequence length="49" mass="5911">MFISFGLNFFLTYFLANSFIPFIFCLLRPHFFKFEVEIKLTTFGFTFPL</sequence>